<dbReference type="InterPro" id="IPR029000">
    <property type="entry name" value="Cyclophilin-like_dom_sf"/>
</dbReference>
<evidence type="ECO:0000256" key="2">
    <source>
        <dbReference type="ARBA" id="ARBA00022801"/>
    </source>
</evidence>
<evidence type="ECO:0000256" key="3">
    <source>
        <dbReference type="ARBA" id="ARBA00022840"/>
    </source>
</evidence>
<dbReference type="InterPro" id="IPR010016">
    <property type="entry name" value="PxpB"/>
</dbReference>
<dbReference type="Gene3D" id="2.40.100.10">
    <property type="entry name" value="Cyclophilin-like"/>
    <property type="match status" value="1"/>
</dbReference>
<dbReference type="PANTHER" id="PTHR34698">
    <property type="entry name" value="5-OXOPROLINASE SUBUNIT B"/>
    <property type="match status" value="1"/>
</dbReference>
<dbReference type="STRING" id="1048834.TC41_3130"/>
<accession>F8ID08</accession>
<dbReference type="AlphaFoldDB" id="F8ID08"/>
<keyword evidence="3" id="KW-0067">ATP-binding</keyword>
<keyword evidence="1" id="KW-0547">Nucleotide-binding</keyword>
<dbReference type="HOGENOM" id="CLU_020207_1_0_9"/>
<name>F8ID08_ALIAT</name>
<dbReference type="NCBIfam" id="TIGR00370">
    <property type="entry name" value="5-oxoprolinase subunit PxpB"/>
    <property type="match status" value="1"/>
</dbReference>
<dbReference type="EMBL" id="CP002902">
    <property type="protein sequence ID" value="AEJ45013.1"/>
    <property type="molecule type" value="Genomic_DNA"/>
</dbReference>
<dbReference type="SUPFAM" id="SSF50891">
    <property type="entry name" value="Cyclophilin-like"/>
    <property type="match status" value="1"/>
</dbReference>
<dbReference type="Proteomes" id="UP000000292">
    <property type="component" value="Chromosome"/>
</dbReference>
<dbReference type="PATRIC" id="fig|1048834.4.peg.2971"/>
<protein>
    <submittedName>
        <fullName evidence="5">Allophanate hydrolase subunit 1</fullName>
    </submittedName>
</protein>
<evidence type="ECO:0000313" key="6">
    <source>
        <dbReference type="Proteomes" id="UP000000292"/>
    </source>
</evidence>
<dbReference type="KEGG" id="aad:TC41_3130"/>
<feature type="domain" description="Carboxyltransferase" evidence="4">
    <location>
        <begin position="34"/>
        <end position="243"/>
    </location>
</feature>
<reference evidence="5 6" key="1">
    <citation type="journal article" date="2011" name="J. Bacteriol.">
        <title>Complete Genome Sequence of Alicyclobacillus acidocaldarius Strain Tc-4-1.</title>
        <authorList>
            <person name="Chen Y."/>
            <person name="He Y."/>
            <person name="Zhang B."/>
            <person name="Yang J."/>
            <person name="Li W."/>
            <person name="Dong Z."/>
            <person name="Hu S."/>
        </authorList>
    </citation>
    <scope>NUCLEOTIDE SEQUENCE [LARGE SCALE GENOMIC DNA]</scope>
    <source>
        <strain evidence="5 6">Tc-4-1</strain>
    </source>
</reference>
<dbReference type="GO" id="GO:0005524">
    <property type="term" value="F:ATP binding"/>
    <property type="evidence" value="ECO:0007669"/>
    <property type="project" value="UniProtKB-KW"/>
</dbReference>
<sequence length="267" mass="29044">MANLLCAEQGAKIRYNECKSSRKAWESAVIEDNVRLEFMGDQALLLRLPEDVPIETGEALDRLLSLRAALLRELEGADGIEDITIGYRSVAVYARFEDVAPEDLLARARRAIQGSGGAPVASTRPGAVVTLPVVYGGPSGPDLDEVAERAGLSPQDVIRLHQEAVYRVAMIGFAPGFAYLIGLPEPLHVPRRETPRSRVERGSVGIAGFQTGVYSFATPGGWQIIGRTPVALFDVRRPSPSLLAPGDEVRFQAVTEEEYHDRFGAYT</sequence>
<evidence type="ECO:0000256" key="1">
    <source>
        <dbReference type="ARBA" id="ARBA00022741"/>
    </source>
</evidence>
<organism evidence="5 6">
    <name type="scientific">Alicyclobacillus acidocaldarius (strain Tc-4-1)</name>
    <name type="common">Bacillus acidocaldarius</name>
    <dbReference type="NCBI Taxonomy" id="1048834"/>
    <lineage>
        <taxon>Bacteria</taxon>
        <taxon>Bacillati</taxon>
        <taxon>Bacillota</taxon>
        <taxon>Bacilli</taxon>
        <taxon>Bacillales</taxon>
        <taxon>Alicyclobacillaceae</taxon>
        <taxon>Alicyclobacillus</taxon>
    </lineage>
</organism>
<dbReference type="eggNOG" id="COG2049">
    <property type="taxonomic scope" value="Bacteria"/>
</dbReference>
<dbReference type="SMART" id="SM00796">
    <property type="entry name" value="AHS1"/>
    <property type="match status" value="1"/>
</dbReference>
<evidence type="ECO:0000259" key="4">
    <source>
        <dbReference type="SMART" id="SM00796"/>
    </source>
</evidence>
<evidence type="ECO:0000313" key="5">
    <source>
        <dbReference type="EMBL" id="AEJ45013.1"/>
    </source>
</evidence>
<dbReference type="GO" id="GO:0016787">
    <property type="term" value="F:hydrolase activity"/>
    <property type="evidence" value="ECO:0007669"/>
    <property type="project" value="UniProtKB-KW"/>
</dbReference>
<gene>
    <name evidence="5" type="primary">kipI</name>
    <name evidence="5" type="ordered locus">TC41_3130</name>
</gene>
<keyword evidence="2 5" id="KW-0378">Hydrolase</keyword>
<dbReference type="InterPro" id="IPR003833">
    <property type="entry name" value="CT_C_D"/>
</dbReference>
<dbReference type="Pfam" id="PF02682">
    <property type="entry name" value="CT_C_D"/>
    <property type="match status" value="1"/>
</dbReference>
<proteinExistence type="predicted"/>
<dbReference type="PANTHER" id="PTHR34698:SF2">
    <property type="entry name" value="5-OXOPROLINASE SUBUNIT B"/>
    <property type="match status" value="1"/>
</dbReference>
<dbReference type="SUPFAM" id="SSF160467">
    <property type="entry name" value="PH0987 N-terminal domain-like"/>
    <property type="match status" value="1"/>
</dbReference>
<reference evidence="6" key="2">
    <citation type="submission" date="2011-06" db="EMBL/GenBank/DDBJ databases">
        <title>The complete genome sequence of Alicyclobacillus acidocaldarius sp. Tc-4-1.</title>
        <authorList>
            <person name="Chen Y."/>
            <person name="He Y."/>
            <person name="Dong Z."/>
            <person name="Hu S."/>
        </authorList>
    </citation>
    <scope>NUCLEOTIDE SEQUENCE [LARGE SCALE GENOMIC DNA]</scope>
    <source>
        <strain evidence="6">Tc-4-1</strain>
    </source>
</reference>